<evidence type="ECO:0000256" key="1">
    <source>
        <dbReference type="SAM" id="MobiDB-lite"/>
    </source>
</evidence>
<feature type="region of interest" description="Disordered" evidence="1">
    <location>
        <begin position="123"/>
        <end position="180"/>
    </location>
</feature>
<feature type="region of interest" description="Disordered" evidence="1">
    <location>
        <begin position="1"/>
        <end position="96"/>
    </location>
</feature>
<protein>
    <submittedName>
        <fullName evidence="2">Uncharacterized protein</fullName>
    </submittedName>
</protein>
<name>A0A9J6FJ99_HAELO</name>
<comment type="caution">
    <text evidence="2">The sequence shown here is derived from an EMBL/GenBank/DDBJ whole genome shotgun (WGS) entry which is preliminary data.</text>
</comment>
<evidence type="ECO:0000313" key="3">
    <source>
        <dbReference type="Proteomes" id="UP000821853"/>
    </source>
</evidence>
<keyword evidence="3" id="KW-1185">Reference proteome</keyword>
<feature type="compositionally biased region" description="Polar residues" evidence="1">
    <location>
        <begin position="144"/>
        <end position="157"/>
    </location>
</feature>
<accession>A0A9J6FJ99</accession>
<sequence length="234" mass="25743">MEPRRRLTTPGHFRGADDHSGGTSTARSHVSDRPGLFSLPARTITTPRGEERLARPGIPARRRHPEDAAPLATPRSKSRERRRPPDEPGRWQAEGCARSFLFESPAATRPVFPAATQLPPTVAARAAHVPKPQDRRHPRKQPRDSQTQPHTVHSGSTAGPPWHGKPGSSSGGNLRPPPHTIIGYPEEGILGASFCAQVIAKYPRNAPRRDSFQAPRISSTRVYPFAHIKVRTRV</sequence>
<evidence type="ECO:0000313" key="2">
    <source>
        <dbReference type="EMBL" id="KAH9362417.1"/>
    </source>
</evidence>
<dbReference type="Proteomes" id="UP000821853">
    <property type="component" value="Chromosome 1"/>
</dbReference>
<organism evidence="2 3">
    <name type="scientific">Haemaphysalis longicornis</name>
    <name type="common">Bush tick</name>
    <dbReference type="NCBI Taxonomy" id="44386"/>
    <lineage>
        <taxon>Eukaryota</taxon>
        <taxon>Metazoa</taxon>
        <taxon>Ecdysozoa</taxon>
        <taxon>Arthropoda</taxon>
        <taxon>Chelicerata</taxon>
        <taxon>Arachnida</taxon>
        <taxon>Acari</taxon>
        <taxon>Parasitiformes</taxon>
        <taxon>Ixodida</taxon>
        <taxon>Ixodoidea</taxon>
        <taxon>Ixodidae</taxon>
        <taxon>Haemaphysalinae</taxon>
        <taxon>Haemaphysalis</taxon>
    </lineage>
</organism>
<gene>
    <name evidence="2" type="ORF">HPB48_020173</name>
</gene>
<dbReference type="EMBL" id="JABSTR010000001">
    <property type="protein sequence ID" value="KAH9362417.1"/>
    <property type="molecule type" value="Genomic_DNA"/>
</dbReference>
<dbReference type="VEuPathDB" id="VectorBase:HLOH_053471"/>
<reference evidence="2 3" key="1">
    <citation type="journal article" date="2020" name="Cell">
        <title>Large-Scale Comparative Analyses of Tick Genomes Elucidate Their Genetic Diversity and Vector Capacities.</title>
        <authorList>
            <consortium name="Tick Genome and Microbiome Consortium (TIGMIC)"/>
            <person name="Jia N."/>
            <person name="Wang J."/>
            <person name="Shi W."/>
            <person name="Du L."/>
            <person name="Sun Y."/>
            <person name="Zhan W."/>
            <person name="Jiang J.F."/>
            <person name="Wang Q."/>
            <person name="Zhang B."/>
            <person name="Ji P."/>
            <person name="Bell-Sakyi L."/>
            <person name="Cui X.M."/>
            <person name="Yuan T.T."/>
            <person name="Jiang B.G."/>
            <person name="Yang W.F."/>
            <person name="Lam T.T."/>
            <person name="Chang Q.C."/>
            <person name="Ding S.J."/>
            <person name="Wang X.J."/>
            <person name="Zhu J.G."/>
            <person name="Ruan X.D."/>
            <person name="Zhao L."/>
            <person name="Wei J.T."/>
            <person name="Ye R.Z."/>
            <person name="Que T.C."/>
            <person name="Du C.H."/>
            <person name="Zhou Y.H."/>
            <person name="Cheng J.X."/>
            <person name="Dai P.F."/>
            <person name="Guo W.B."/>
            <person name="Han X.H."/>
            <person name="Huang E.J."/>
            <person name="Li L.F."/>
            <person name="Wei W."/>
            <person name="Gao Y.C."/>
            <person name="Liu J.Z."/>
            <person name="Shao H.Z."/>
            <person name="Wang X."/>
            <person name="Wang C.C."/>
            <person name="Yang T.C."/>
            <person name="Huo Q.B."/>
            <person name="Li W."/>
            <person name="Chen H.Y."/>
            <person name="Chen S.E."/>
            <person name="Zhou L.G."/>
            <person name="Ni X.B."/>
            <person name="Tian J.H."/>
            <person name="Sheng Y."/>
            <person name="Liu T."/>
            <person name="Pan Y.S."/>
            <person name="Xia L.Y."/>
            <person name="Li J."/>
            <person name="Zhao F."/>
            <person name="Cao W.C."/>
        </authorList>
    </citation>
    <scope>NUCLEOTIDE SEQUENCE [LARGE SCALE GENOMIC DNA]</scope>
    <source>
        <strain evidence="2">HaeL-2018</strain>
    </source>
</reference>
<proteinExistence type="predicted"/>
<dbReference type="AlphaFoldDB" id="A0A9J6FJ99"/>